<dbReference type="Proteomes" id="UP000035740">
    <property type="component" value="Chromosome 4"/>
</dbReference>
<dbReference type="Gramene" id="KMT14256">
    <property type="protein sequence ID" value="KMT14256"/>
    <property type="gene ID" value="BVRB_4g076120"/>
</dbReference>
<evidence type="ECO:0000313" key="2">
    <source>
        <dbReference type="Proteomes" id="UP000035740"/>
    </source>
</evidence>
<reference evidence="1 2" key="1">
    <citation type="journal article" date="2014" name="Nature">
        <title>The genome of the recently domesticated crop plant sugar beet (Beta vulgaris).</title>
        <authorList>
            <person name="Dohm J.C."/>
            <person name="Minoche A.E."/>
            <person name="Holtgrawe D."/>
            <person name="Capella-Gutierrez S."/>
            <person name="Zakrzewski F."/>
            <person name="Tafer H."/>
            <person name="Rupp O."/>
            <person name="Sorensen T.R."/>
            <person name="Stracke R."/>
            <person name="Reinhardt R."/>
            <person name="Goesmann A."/>
            <person name="Kraft T."/>
            <person name="Schulz B."/>
            <person name="Stadler P.F."/>
            <person name="Schmidt T."/>
            <person name="Gabaldon T."/>
            <person name="Lehrach H."/>
            <person name="Weisshaar B."/>
            <person name="Himmelbauer H."/>
        </authorList>
    </citation>
    <scope>NUCLEOTIDE SEQUENCE [LARGE SCALE GENOMIC DNA]</scope>
    <source>
        <tissue evidence="1">Taproot</tissue>
    </source>
</reference>
<accession>A0A0J8FEK1</accession>
<proteinExistence type="predicted"/>
<gene>
    <name evidence="1" type="ORF">BVRB_4g076120</name>
</gene>
<sequence length="42" mass="4996">MTNQKSKPTLRVFTQQWRRNGEMAKAAESRLSERVHHLMIDL</sequence>
<keyword evidence="2" id="KW-1185">Reference proteome</keyword>
<organism evidence="1 2">
    <name type="scientific">Beta vulgaris subsp. vulgaris</name>
    <name type="common">Beet</name>
    <dbReference type="NCBI Taxonomy" id="3555"/>
    <lineage>
        <taxon>Eukaryota</taxon>
        <taxon>Viridiplantae</taxon>
        <taxon>Streptophyta</taxon>
        <taxon>Embryophyta</taxon>
        <taxon>Tracheophyta</taxon>
        <taxon>Spermatophyta</taxon>
        <taxon>Magnoliopsida</taxon>
        <taxon>eudicotyledons</taxon>
        <taxon>Gunneridae</taxon>
        <taxon>Pentapetalae</taxon>
        <taxon>Caryophyllales</taxon>
        <taxon>Chenopodiaceae</taxon>
        <taxon>Betoideae</taxon>
        <taxon>Beta</taxon>
    </lineage>
</organism>
<protein>
    <submittedName>
        <fullName evidence="1">Uncharacterized protein</fullName>
    </submittedName>
</protein>
<dbReference type="AlphaFoldDB" id="A0A0J8FEK1"/>
<dbReference type="EMBL" id="KQ090068">
    <property type="protein sequence ID" value="KMT14256.1"/>
    <property type="molecule type" value="Genomic_DNA"/>
</dbReference>
<evidence type="ECO:0000313" key="1">
    <source>
        <dbReference type="EMBL" id="KMT14256.1"/>
    </source>
</evidence>
<name>A0A0J8FEK1_BETVV</name>